<reference evidence="2" key="1">
    <citation type="submission" date="2016-01" db="EMBL/GenBank/DDBJ databases">
        <authorList>
            <person name="Mitreva M."/>
            <person name="Pepin K.H."/>
            <person name="Mihindukulasuriya K.A."/>
            <person name="Fulton R."/>
            <person name="Fronick C."/>
            <person name="O'Laughlin M."/>
            <person name="Miner T."/>
            <person name="Herter B."/>
            <person name="Rosa B.A."/>
            <person name="Cordes M."/>
            <person name="Tomlinson C."/>
            <person name="Wollam A."/>
            <person name="Palsikar V.B."/>
            <person name="Mardis E.R."/>
            <person name="Wilson R.K."/>
        </authorList>
    </citation>
    <scope>NUCLEOTIDE SEQUENCE [LARGE SCALE GENOMIC DNA]</scope>
    <source>
        <strain evidence="2">KA00683</strain>
    </source>
</reference>
<dbReference type="InterPro" id="IPR006652">
    <property type="entry name" value="Kelch_1"/>
</dbReference>
<dbReference type="OrthoDB" id="9803597at2"/>
<dbReference type="STRING" id="322095.HMPREF3185_00341"/>
<evidence type="ECO:0000313" key="1">
    <source>
        <dbReference type="EMBL" id="KXB77911.1"/>
    </source>
</evidence>
<dbReference type="EMBL" id="LSDK01000022">
    <property type="protein sequence ID" value="KXB77911.1"/>
    <property type="molecule type" value="Genomic_DNA"/>
</dbReference>
<dbReference type="AlphaFoldDB" id="A0A134BD79"/>
<accession>A0A134BD79</accession>
<dbReference type="Proteomes" id="UP000070224">
    <property type="component" value="Unassembled WGS sequence"/>
</dbReference>
<evidence type="ECO:0000313" key="2">
    <source>
        <dbReference type="Proteomes" id="UP000070224"/>
    </source>
</evidence>
<proteinExistence type="predicted"/>
<dbReference type="Pfam" id="PF01344">
    <property type="entry name" value="Kelch_1"/>
    <property type="match status" value="1"/>
</dbReference>
<dbReference type="SUPFAM" id="SSF117281">
    <property type="entry name" value="Kelch motif"/>
    <property type="match status" value="1"/>
</dbReference>
<sequence length="438" mass="48538">MMNSILYRVRLVGLLLLAVGGSYGTSQAQEDYRMFEAKTPQLDPAYAKGVSGHIAGEPRPGLLVMAGGCNFPDRPARKGGAKRYYSEIYFGQYAGEVLRACETKASEVDIWWILVGHLPHPTAYAAFQRYDDKLIVVGGQSAVGDLSDAYMIQQSDSLGVEIIPLPSLPEPRSGMASVLLENVLYLIGGRVNGKLSNTVLSLDLKRPQKEWREEMPYPHSPFLKLVAMRNQDESDPSDVPYLGLMGSFTGVDEPDQRVQADVTYMTYTPQTKQWQTYKIAPDDPIAAHGFGGGYVSEYSNSFSGGVRADLFVTALQREKDLKAAKAKGNRRLVKRLQAEQRAYLSHDPAWYGFCSDWYSFDRSRGRGEAKSEFHFDGRADAVYLDRYSCAMSGMLIGGETMPGVRTPSIVIFTTACNPREFYVTIDPNYQQGDSGSPK</sequence>
<name>A0A134BD79_9PORP</name>
<comment type="caution">
    <text evidence="1">The sequence shown here is derived from an EMBL/GenBank/DDBJ whole genome shotgun (WGS) entry which is preliminary data.</text>
</comment>
<organism evidence="1 2">
    <name type="scientific">Porphyromonas somerae</name>
    <dbReference type="NCBI Taxonomy" id="322095"/>
    <lineage>
        <taxon>Bacteria</taxon>
        <taxon>Pseudomonadati</taxon>
        <taxon>Bacteroidota</taxon>
        <taxon>Bacteroidia</taxon>
        <taxon>Bacteroidales</taxon>
        <taxon>Porphyromonadaceae</taxon>
        <taxon>Porphyromonas</taxon>
    </lineage>
</organism>
<gene>
    <name evidence="1" type="ORF">HMPREF3185_00341</name>
</gene>
<protein>
    <submittedName>
        <fullName evidence="1">Kelch repeat protein</fullName>
    </submittedName>
</protein>
<dbReference type="PATRIC" id="fig|322095.3.peg.336"/>
<dbReference type="Gene3D" id="2.120.10.80">
    <property type="entry name" value="Kelch-type beta propeller"/>
    <property type="match status" value="1"/>
</dbReference>
<dbReference type="InterPro" id="IPR015915">
    <property type="entry name" value="Kelch-typ_b-propeller"/>
</dbReference>
<keyword evidence="2" id="KW-1185">Reference proteome</keyword>